<keyword evidence="3 7" id="KW-1134">Transmembrane beta strand</keyword>
<name>A0A5B8UNI8_9BACT</name>
<comment type="subcellular location">
    <subcellularLocation>
        <location evidence="1 7">Cell outer membrane</location>
        <topology evidence="1 7">Multi-pass membrane protein</topology>
    </subcellularLocation>
</comment>
<dbReference type="KEGG" id="fgg:FSB75_18340"/>
<gene>
    <name evidence="10" type="ORF">FSB75_18340</name>
</gene>
<dbReference type="NCBIfam" id="TIGR04056">
    <property type="entry name" value="OMP_RagA_SusC"/>
    <property type="match status" value="1"/>
</dbReference>
<feature type="domain" description="TonB-dependent receptor plug" evidence="9">
    <location>
        <begin position="116"/>
        <end position="222"/>
    </location>
</feature>
<dbReference type="RefSeq" id="WP_146790456.1">
    <property type="nucleotide sequence ID" value="NZ_BAABIO010000003.1"/>
</dbReference>
<keyword evidence="4 7" id="KW-0812">Transmembrane</keyword>
<dbReference type="Proteomes" id="UP000321204">
    <property type="component" value="Chromosome"/>
</dbReference>
<dbReference type="EMBL" id="CP042433">
    <property type="protein sequence ID" value="QEC57779.1"/>
    <property type="molecule type" value="Genomic_DNA"/>
</dbReference>
<evidence type="ECO:0000256" key="7">
    <source>
        <dbReference type="PROSITE-ProRule" id="PRU01360"/>
    </source>
</evidence>
<dbReference type="Gene3D" id="2.40.170.20">
    <property type="entry name" value="TonB-dependent receptor, beta-barrel domain"/>
    <property type="match status" value="1"/>
</dbReference>
<dbReference type="SUPFAM" id="SSF56935">
    <property type="entry name" value="Porins"/>
    <property type="match status" value="1"/>
</dbReference>
<evidence type="ECO:0000256" key="5">
    <source>
        <dbReference type="ARBA" id="ARBA00023136"/>
    </source>
</evidence>
<dbReference type="AlphaFoldDB" id="A0A5B8UNI8"/>
<keyword evidence="2 7" id="KW-0813">Transport</keyword>
<dbReference type="InterPro" id="IPR008969">
    <property type="entry name" value="CarboxyPept-like_regulatory"/>
</dbReference>
<evidence type="ECO:0000256" key="2">
    <source>
        <dbReference type="ARBA" id="ARBA00022448"/>
    </source>
</evidence>
<dbReference type="Gene3D" id="2.60.40.1120">
    <property type="entry name" value="Carboxypeptidase-like, regulatory domain"/>
    <property type="match status" value="1"/>
</dbReference>
<evidence type="ECO:0000313" key="11">
    <source>
        <dbReference type="Proteomes" id="UP000321204"/>
    </source>
</evidence>
<dbReference type="Pfam" id="PF07715">
    <property type="entry name" value="Plug"/>
    <property type="match status" value="1"/>
</dbReference>
<dbReference type="GO" id="GO:0009279">
    <property type="term" value="C:cell outer membrane"/>
    <property type="evidence" value="ECO:0007669"/>
    <property type="project" value="UniProtKB-SubCell"/>
</dbReference>
<reference evidence="10 11" key="1">
    <citation type="journal article" date="2015" name="Int. J. Syst. Evol. Microbiol.">
        <title>Flavisolibacter ginsenosidimutans sp. nov., with ginsenoside-converting activity isolated from soil used for cultivating ginseng.</title>
        <authorList>
            <person name="Zhao Y."/>
            <person name="Liu Q."/>
            <person name="Kang M.S."/>
            <person name="Jin F."/>
            <person name="Yu H."/>
            <person name="Im W.T."/>
        </authorList>
    </citation>
    <scope>NUCLEOTIDE SEQUENCE [LARGE SCALE GENOMIC DNA]</scope>
    <source>
        <strain evidence="10 11">Gsoil 636</strain>
    </source>
</reference>
<evidence type="ECO:0000256" key="6">
    <source>
        <dbReference type="ARBA" id="ARBA00023237"/>
    </source>
</evidence>
<evidence type="ECO:0000259" key="9">
    <source>
        <dbReference type="Pfam" id="PF07715"/>
    </source>
</evidence>
<accession>A0A5B8UNI8</accession>
<dbReference type="PROSITE" id="PS52016">
    <property type="entry name" value="TONB_DEPENDENT_REC_3"/>
    <property type="match status" value="1"/>
</dbReference>
<comment type="similarity">
    <text evidence="7">Belongs to the TonB-dependent receptor family.</text>
</comment>
<evidence type="ECO:0000256" key="3">
    <source>
        <dbReference type="ARBA" id="ARBA00022452"/>
    </source>
</evidence>
<evidence type="ECO:0000313" key="10">
    <source>
        <dbReference type="EMBL" id="QEC57779.1"/>
    </source>
</evidence>
<keyword evidence="11" id="KW-1185">Reference proteome</keyword>
<dbReference type="Gene3D" id="2.170.130.10">
    <property type="entry name" value="TonB-dependent receptor, plug domain"/>
    <property type="match status" value="1"/>
</dbReference>
<dbReference type="InterPro" id="IPR023996">
    <property type="entry name" value="TonB-dep_OMP_SusC/RagA"/>
</dbReference>
<keyword evidence="8" id="KW-0732">Signal</keyword>
<evidence type="ECO:0000256" key="4">
    <source>
        <dbReference type="ARBA" id="ARBA00022692"/>
    </source>
</evidence>
<evidence type="ECO:0000256" key="8">
    <source>
        <dbReference type="SAM" id="SignalP"/>
    </source>
</evidence>
<evidence type="ECO:0000256" key="1">
    <source>
        <dbReference type="ARBA" id="ARBA00004571"/>
    </source>
</evidence>
<dbReference type="InterPro" id="IPR039426">
    <property type="entry name" value="TonB-dep_rcpt-like"/>
</dbReference>
<keyword evidence="6 7" id="KW-0998">Cell outer membrane</keyword>
<sequence length="1016" mass="110255">MRKFLMLLLGALLLSMQLLAQNRTVSGTVTDSTSQPLPNVTVKIPGTRNGTTSDQSGKFRLSVPTSARTLEFSSIGYSTITLPIPASGSLTVTLSQAAGALNEVVVTGITRTKRSQYSGAASKISADAINDKPVGSLDQLFQGRVPGLLALTGSGQPGSSSTVIIRGQGSIVGGSSPLYVVDGIPVEAGVFQSLNPNDFESMDVLRDASASALYGSRGSAGVIVITTKRGRSGKVRLSYSGQVGVKQRPQFDWDMYTTPELFAAQEKYGKYLGITGSANSLPGWYYSKNNPRYATLSASDKALNDATYDSLSKINTNWRDVFFRDGNFSNHEIALSGGTGKTTIYTSFGLYSEEGITYRTDMKRGTLRNNIDYADDKLSLSVSSQLGYTKRNFQQSTTTNSTGNPFLVANISAPFASLYNSDGTLATGTGNKFAGANAYELTLLDKNYSDQAKVTLSSTAAYKITNDITAGITSGIDFRETQSSNYGNKTAYTRRTSTTPTGQAGFQSESLTRFFQADIRPSLGYHKLINDKHDVDVSVYGEYIKQASKAINATGYGIDPRTPNTPAAITQGDATNQLYATVGGSKSENALFSGLIIGRYTYAGKYTLNGSFRRDGSSKLPVDTRWQSFYSVGAVWEATKEDFLKPNNVLNTLRLKFSYGGSGNADNFPGGDYPYQPQYVASGTYAGISTEYSSYPGNPELKWETTWIANLGLDFGFLNNRIWGDVNVYDKRTKDLFVRRTLSATSGFGSINVNAGQLQNKGVEVSLNVDAIRNKDITVGFNGNFGYNHNEILDLGGESDYPVGTGLISKGKPLGAHYEIEWGGVDAATGAPLYYDANHNLTNDVNQAVKVQKFGTWEAPWKGGFGANVRFKGFQLSTTFSFQKGARKSNNLEYFMENPNGFLAVGFNQANTLNFWTKPGDIATTPSPLYNVAFSSKIIHDADFVRWRDLTFSYSLPRTITDKIKFISNARVYLQGTNLLIWTNWKGMDPEAGPTNINLSEYPNPRALTAGLDITF</sequence>
<dbReference type="OrthoDB" id="9768177at2"/>
<organism evidence="10 11">
    <name type="scientific">Flavisolibacter ginsenosidimutans</name>
    <dbReference type="NCBI Taxonomy" id="661481"/>
    <lineage>
        <taxon>Bacteria</taxon>
        <taxon>Pseudomonadati</taxon>
        <taxon>Bacteroidota</taxon>
        <taxon>Chitinophagia</taxon>
        <taxon>Chitinophagales</taxon>
        <taxon>Chitinophagaceae</taxon>
        <taxon>Flavisolibacter</taxon>
    </lineage>
</organism>
<dbReference type="Pfam" id="PF13715">
    <property type="entry name" value="CarbopepD_reg_2"/>
    <property type="match status" value="1"/>
</dbReference>
<dbReference type="InterPro" id="IPR036942">
    <property type="entry name" value="Beta-barrel_TonB_sf"/>
</dbReference>
<dbReference type="NCBIfam" id="TIGR04057">
    <property type="entry name" value="SusC_RagA_signa"/>
    <property type="match status" value="1"/>
</dbReference>
<feature type="chain" id="PRO_5022793277" evidence="8">
    <location>
        <begin position="21"/>
        <end position="1016"/>
    </location>
</feature>
<dbReference type="SUPFAM" id="SSF49464">
    <property type="entry name" value="Carboxypeptidase regulatory domain-like"/>
    <property type="match status" value="1"/>
</dbReference>
<keyword evidence="5 7" id="KW-0472">Membrane</keyword>
<feature type="signal peptide" evidence="8">
    <location>
        <begin position="1"/>
        <end position="20"/>
    </location>
</feature>
<protein>
    <submittedName>
        <fullName evidence="10">SusC/RagA family TonB-linked outer membrane protein</fullName>
    </submittedName>
</protein>
<proteinExistence type="inferred from homology"/>
<dbReference type="InterPro" id="IPR012910">
    <property type="entry name" value="Plug_dom"/>
</dbReference>
<dbReference type="InterPro" id="IPR037066">
    <property type="entry name" value="Plug_dom_sf"/>
</dbReference>
<dbReference type="InterPro" id="IPR023997">
    <property type="entry name" value="TonB-dep_OMP_SusC/RagA_CS"/>
</dbReference>